<evidence type="ECO:0000313" key="6">
    <source>
        <dbReference type="EMBL" id="GAI88939.1"/>
    </source>
</evidence>
<feature type="non-terminal residue" evidence="6">
    <location>
        <position position="1"/>
    </location>
</feature>
<organism evidence="6">
    <name type="scientific">marine sediment metagenome</name>
    <dbReference type="NCBI Taxonomy" id="412755"/>
    <lineage>
        <taxon>unclassified sequences</taxon>
        <taxon>metagenomes</taxon>
        <taxon>ecological metagenomes</taxon>
    </lineage>
</organism>
<sequence length="81" mass="8528">LISSALLAGFIYTFMVGMIAVSAVIFLISPGNDLAALYILAVAEQGMLGMACAISIMLIAVVLLCLGALKLVARYTRTEVY</sequence>
<reference evidence="6" key="1">
    <citation type="journal article" date="2014" name="Front. Microbiol.">
        <title>High frequency of phylogenetically diverse reductive dehalogenase-homologous genes in deep subseafloor sedimentary metagenomes.</title>
        <authorList>
            <person name="Kawai M."/>
            <person name="Futagami T."/>
            <person name="Toyoda A."/>
            <person name="Takaki Y."/>
            <person name="Nishi S."/>
            <person name="Hori S."/>
            <person name="Arai W."/>
            <person name="Tsubouchi T."/>
            <person name="Morono Y."/>
            <person name="Uchiyama I."/>
            <person name="Ito T."/>
            <person name="Fujiyama A."/>
            <person name="Inagaki F."/>
            <person name="Takami H."/>
        </authorList>
    </citation>
    <scope>NUCLEOTIDE SEQUENCE</scope>
    <source>
        <strain evidence="6">Expedition CK06-06</strain>
    </source>
</reference>
<evidence type="ECO:0000256" key="3">
    <source>
        <dbReference type="ARBA" id="ARBA00022989"/>
    </source>
</evidence>
<evidence type="ECO:0000256" key="5">
    <source>
        <dbReference type="SAM" id="Phobius"/>
    </source>
</evidence>
<comment type="caution">
    <text evidence="6">The sequence shown here is derived from an EMBL/GenBank/DDBJ whole genome shotgun (WGS) entry which is preliminary data.</text>
</comment>
<keyword evidence="4 5" id="KW-0472">Membrane</keyword>
<dbReference type="EMBL" id="BARW01020153">
    <property type="protein sequence ID" value="GAI88939.1"/>
    <property type="molecule type" value="Genomic_DNA"/>
</dbReference>
<evidence type="ECO:0000256" key="1">
    <source>
        <dbReference type="ARBA" id="ARBA00004141"/>
    </source>
</evidence>
<keyword evidence="2 5" id="KW-0812">Transmembrane</keyword>
<feature type="transmembrane region" description="Helical" evidence="5">
    <location>
        <begin position="7"/>
        <end position="28"/>
    </location>
</feature>
<keyword evidence="3 5" id="KW-1133">Transmembrane helix</keyword>
<feature type="transmembrane region" description="Helical" evidence="5">
    <location>
        <begin position="48"/>
        <end position="69"/>
    </location>
</feature>
<evidence type="ECO:0008006" key="7">
    <source>
        <dbReference type="Google" id="ProtNLM"/>
    </source>
</evidence>
<proteinExistence type="predicted"/>
<dbReference type="SUPFAM" id="SSF161098">
    <property type="entry name" value="MetI-like"/>
    <property type="match status" value="1"/>
</dbReference>
<dbReference type="GO" id="GO:0016020">
    <property type="term" value="C:membrane"/>
    <property type="evidence" value="ECO:0007669"/>
    <property type="project" value="UniProtKB-SubCell"/>
</dbReference>
<evidence type="ECO:0000256" key="2">
    <source>
        <dbReference type="ARBA" id="ARBA00022692"/>
    </source>
</evidence>
<comment type="subcellular location">
    <subcellularLocation>
        <location evidence="1">Membrane</location>
        <topology evidence="1">Multi-pass membrane protein</topology>
    </subcellularLocation>
</comment>
<protein>
    <recommendedName>
        <fullName evidence="7">ABC transmembrane type-1 domain-containing protein</fullName>
    </recommendedName>
</protein>
<name>X1U9D0_9ZZZZ</name>
<gene>
    <name evidence="6" type="ORF">S12H4_34106</name>
</gene>
<accession>X1U9D0</accession>
<evidence type="ECO:0000256" key="4">
    <source>
        <dbReference type="ARBA" id="ARBA00023136"/>
    </source>
</evidence>
<dbReference type="AlphaFoldDB" id="X1U9D0"/>
<dbReference type="InterPro" id="IPR035906">
    <property type="entry name" value="MetI-like_sf"/>
</dbReference>